<dbReference type="PANTHER" id="PTHR43401">
    <property type="entry name" value="L-THREONINE 3-DEHYDROGENASE"/>
    <property type="match status" value="1"/>
</dbReference>
<comment type="similarity">
    <text evidence="4">Belongs to the zinc-containing alcohol dehydrogenase family.</text>
</comment>
<evidence type="ECO:0000256" key="2">
    <source>
        <dbReference type="ARBA" id="ARBA00022833"/>
    </source>
</evidence>
<dbReference type="InterPro" id="IPR011032">
    <property type="entry name" value="GroES-like_sf"/>
</dbReference>
<dbReference type="Proteomes" id="UP000886607">
    <property type="component" value="Unassembled WGS sequence"/>
</dbReference>
<dbReference type="InterPro" id="IPR050129">
    <property type="entry name" value="Zn_alcohol_dh"/>
</dbReference>
<comment type="caution">
    <text evidence="7">The sequence shown here is derived from an EMBL/GenBank/DDBJ whole genome shotgun (WGS) entry which is preliminary data.</text>
</comment>
<dbReference type="EMBL" id="BKBQ01000011">
    <property type="protein sequence ID" value="GEQ54114.1"/>
    <property type="molecule type" value="Genomic_DNA"/>
</dbReference>
<dbReference type="EMBL" id="BKBO01000010">
    <property type="protein sequence ID" value="GEQ49036.1"/>
    <property type="molecule type" value="Genomic_DNA"/>
</dbReference>
<dbReference type="Pfam" id="PF08240">
    <property type="entry name" value="ADH_N"/>
    <property type="match status" value="1"/>
</dbReference>
<keyword evidence="9" id="KW-1185">Reference proteome</keyword>
<dbReference type="InterPro" id="IPR002328">
    <property type="entry name" value="ADH_Zn_CS"/>
</dbReference>
<keyword evidence="3" id="KW-0560">Oxidoreductase</keyword>
<dbReference type="RefSeq" id="WP_202583731.1">
    <property type="nucleotide sequence ID" value="NZ_BKBO01000010.1"/>
</dbReference>
<dbReference type="Gene3D" id="3.90.180.10">
    <property type="entry name" value="Medium-chain alcohol dehydrogenases, catalytic domain"/>
    <property type="match status" value="1"/>
</dbReference>
<dbReference type="CDD" id="cd08258">
    <property type="entry name" value="Zn_ADH4"/>
    <property type="match status" value="1"/>
</dbReference>
<dbReference type="AlphaFoldDB" id="A0AAN4UBR3"/>
<sequence>MKALMKLEKGFNNMKVVDIDEPEVKEDLVKIKVKYCGICGSDLHAYQGTYPSTIPPVVLGHEFAGEVIDIGPKVQNINIGDRVTSETTFATCNNCEQCKTKNYNLCSKRKGLGTQVNGAMSAYVLSREESVHVLDENVSYLSAALSEPLSCGVHASLEKVEVQKEDTVCVFGPGTIGILLAMVAKSKGARVIVAGVTKDEKRLELVKKLGFISVDQQKEDLKAIIDEHTQGNGVDFSFECSGVVKALNTALAITKKRGTIVQMGVFAKDFNEIDTQSILQKEINYIGSRSQKPSSWQKTMKILSDQVISPEQIVTSIISLENWKDGFENSIAAKDIKVVIDLEKDGPC</sequence>
<dbReference type="PROSITE" id="PS00059">
    <property type="entry name" value="ADH_ZINC"/>
    <property type="match status" value="1"/>
</dbReference>
<dbReference type="SMART" id="SM00829">
    <property type="entry name" value="PKS_ER"/>
    <property type="match status" value="1"/>
</dbReference>
<evidence type="ECO:0000313" key="8">
    <source>
        <dbReference type="Proteomes" id="UP000886597"/>
    </source>
</evidence>
<evidence type="ECO:0000256" key="3">
    <source>
        <dbReference type="ARBA" id="ARBA00023002"/>
    </source>
</evidence>
<evidence type="ECO:0000256" key="4">
    <source>
        <dbReference type="RuleBase" id="RU361277"/>
    </source>
</evidence>
<dbReference type="Gene3D" id="3.40.50.720">
    <property type="entry name" value="NAD(P)-binding Rossmann-like Domain"/>
    <property type="match status" value="1"/>
</dbReference>
<dbReference type="InterPro" id="IPR020843">
    <property type="entry name" value="ER"/>
</dbReference>
<proteinExistence type="inferred from homology"/>
<dbReference type="InterPro" id="IPR013149">
    <property type="entry name" value="ADH-like_C"/>
</dbReference>
<reference evidence="7" key="2">
    <citation type="journal article" date="2020" name="Int. Dairy J.">
        <title>Lactic acid bacterial diversity in Brie cheese focusing on salt concentration and pH of isolation medium and characterisation of halophilic and alkaliphilic lactic acid bacterial isolates.</title>
        <authorList>
            <person name="Unno R."/>
            <person name="Matsutani M."/>
            <person name="Suzuki T."/>
            <person name="Kodama K."/>
            <person name="Matsushita H."/>
            <person name="Yamasato K."/>
            <person name="Koizumi Y."/>
            <person name="Ishikawa M."/>
        </authorList>
    </citation>
    <scope>NUCLEOTIDE SEQUENCE</scope>
    <source>
        <strain evidence="7">7C1</strain>
        <strain evidence="6">8C4</strain>
    </source>
</reference>
<evidence type="ECO:0000256" key="1">
    <source>
        <dbReference type="ARBA" id="ARBA00022723"/>
    </source>
</evidence>
<dbReference type="PANTHER" id="PTHR43401:SF2">
    <property type="entry name" value="L-THREONINE 3-DEHYDROGENASE"/>
    <property type="match status" value="1"/>
</dbReference>
<name>A0AAN4UBR3_9ENTE</name>
<dbReference type="InterPro" id="IPR013154">
    <property type="entry name" value="ADH-like_N"/>
</dbReference>
<evidence type="ECO:0000259" key="5">
    <source>
        <dbReference type="SMART" id="SM00829"/>
    </source>
</evidence>
<dbReference type="GO" id="GO:0008270">
    <property type="term" value="F:zinc ion binding"/>
    <property type="evidence" value="ECO:0007669"/>
    <property type="project" value="InterPro"/>
</dbReference>
<dbReference type="Proteomes" id="UP000886597">
    <property type="component" value="Unassembled WGS sequence"/>
</dbReference>
<dbReference type="SUPFAM" id="SSF50129">
    <property type="entry name" value="GroES-like"/>
    <property type="match status" value="1"/>
</dbReference>
<dbReference type="SUPFAM" id="SSF51735">
    <property type="entry name" value="NAD(P)-binding Rossmann-fold domains"/>
    <property type="match status" value="1"/>
</dbReference>
<feature type="domain" description="Enoyl reductase (ER)" evidence="5">
    <location>
        <begin position="10"/>
        <end position="340"/>
    </location>
</feature>
<organism evidence="7 8">
    <name type="scientific">Tetragenococcus koreensis</name>
    <dbReference type="NCBI Taxonomy" id="290335"/>
    <lineage>
        <taxon>Bacteria</taxon>
        <taxon>Bacillati</taxon>
        <taxon>Bacillota</taxon>
        <taxon>Bacilli</taxon>
        <taxon>Lactobacillales</taxon>
        <taxon>Enterococcaceae</taxon>
        <taxon>Tetragenococcus</taxon>
    </lineage>
</organism>
<dbReference type="GO" id="GO:0016491">
    <property type="term" value="F:oxidoreductase activity"/>
    <property type="evidence" value="ECO:0007669"/>
    <property type="project" value="UniProtKB-KW"/>
</dbReference>
<evidence type="ECO:0000313" key="6">
    <source>
        <dbReference type="EMBL" id="GEQ49036.1"/>
    </source>
</evidence>
<comment type="cofactor">
    <cofactor evidence="4">
        <name>Zn(2+)</name>
        <dbReference type="ChEBI" id="CHEBI:29105"/>
    </cofactor>
</comment>
<reference evidence="7" key="1">
    <citation type="submission" date="2019-08" db="EMBL/GenBank/DDBJ databases">
        <authorList>
            <person name="Ishikawa M."/>
            <person name="Suzuki T."/>
            <person name="Matsutani M."/>
        </authorList>
    </citation>
    <scope>NUCLEOTIDE SEQUENCE</scope>
    <source>
        <strain evidence="7">7C1</strain>
        <strain evidence="6">8C4</strain>
    </source>
</reference>
<gene>
    <name evidence="6" type="ORF">TK11N_08880</name>
    <name evidence="7" type="ORF">TK2N_09580</name>
</gene>
<evidence type="ECO:0000313" key="9">
    <source>
        <dbReference type="Proteomes" id="UP000886607"/>
    </source>
</evidence>
<dbReference type="Pfam" id="PF00107">
    <property type="entry name" value="ADH_zinc_N"/>
    <property type="match status" value="1"/>
</dbReference>
<keyword evidence="2 4" id="KW-0862">Zinc</keyword>
<keyword evidence="1 4" id="KW-0479">Metal-binding</keyword>
<dbReference type="InterPro" id="IPR036291">
    <property type="entry name" value="NAD(P)-bd_dom_sf"/>
</dbReference>
<protein>
    <submittedName>
        <fullName evidence="7">Alcohol dehydrogenase</fullName>
    </submittedName>
</protein>
<accession>A0AAN4UBR3</accession>
<evidence type="ECO:0000313" key="7">
    <source>
        <dbReference type="EMBL" id="GEQ54114.1"/>
    </source>
</evidence>